<gene>
    <name evidence="2" type="ORF">LTR78_010139</name>
</gene>
<feature type="compositionally biased region" description="Basic and acidic residues" evidence="1">
    <location>
        <begin position="7"/>
        <end position="19"/>
    </location>
</feature>
<dbReference type="AlphaFoldDB" id="A0AAE0WH19"/>
<accession>A0AAE0WH19</accession>
<evidence type="ECO:0000256" key="1">
    <source>
        <dbReference type="SAM" id="MobiDB-lite"/>
    </source>
</evidence>
<proteinExistence type="predicted"/>
<comment type="caution">
    <text evidence="2">The sequence shown here is derived from an EMBL/GenBank/DDBJ whole genome shotgun (WGS) entry which is preliminary data.</text>
</comment>
<feature type="compositionally biased region" description="Basic and acidic residues" evidence="1">
    <location>
        <begin position="71"/>
        <end position="92"/>
    </location>
</feature>
<protein>
    <submittedName>
        <fullName evidence="2">Uncharacterized protein</fullName>
    </submittedName>
</protein>
<feature type="region of interest" description="Disordered" evidence="1">
    <location>
        <begin position="45"/>
        <end position="109"/>
    </location>
</feature>
<organism evidence="2 3">
    <name type="scientific">Recurvomyces mirabilis</name>
    <dbReference type="NCBI Taxonomy" id="574656"/>
    <lineage>
        <taxon>Eukaryota</taxon>
        <taxon>Fungi</taxon>
        <taxon>Dikarya</taxon>
        <taxon>Ascomycota</taxon>
        <taxon>Pezizomycotina</taxon>
        <taxon>Dothideomycetes</taxon>
        <taxon>Dothideomycetidae</taxon>
        <taxon>Mycosphaerellales</taxon>
        <taxon>Teratosphaeriaceae</taxon>
        <taxon>Recurvomyces</taxon>
    </lineage>
</organism>
<keyword evidence="3" id="KW-1185">Reference proteome</keyword>
<evidence type="ECO:0000313" key="3">
    <source>
        <dbReference type="Proteomes" id="UP001274830"/>
    </source>
</evidence>
<name>A0AAE0WH19_9PEZI</name>
<dbReference type="Proteomes" id="UP001274830">
    <property type="component" value="Unassembled WGS sequence"/>
</dbReference>
<feature type="region of interest" description="Disordered" evidence="1">
    <location>
        <begin position="1"/>
        <end position="23"/>
    </location>
</feature>
<dbReference type="EMBL" id="JAUTXT010000066">
    <property type="protein sequence ID" value="KAK3669967.1"/>
    <property type="molecule type" value="Genomic_DNA"/>
</dbReference>
<sequence>MAVRPHPVKDIGDKHKDEPANLEMKQLWSTHPFYRNSEVGKILTTSTTATSSPVHKKKDVSFGSTARLPKSKYDSDGRKIEVDDRDRTHDQEGEWGDPGEYDQLRRDDG</sequence>
<evidence type="ECO:0000313" key="2">
    <source>
        <dbReference type="EMBL" id="KAK3669967.1"/>
    </source>
</evidence>
<reference evidence="2" key="1">
    <citation type="submission" date="2023-07" db="EMBL/GenBank/DDBJ databases">
        <title>Black Yeasts Isolated from many extreme environments.</title>
        <authorList>
            <person name="Coleine C."/>
            <person name="Stajich J.E."/>
            <person name="Selbmann L."/>
        </authorList>
    </citation>
    <scope>NUCLEOTIDE SEQUENCE</scope>
    <source>
        <strain evidence="2">CCFEE 5485</strain>
    </source>
</reference>